<organism evidence="2 3">
    <name type="scientific">Opisthorchis viverrini</name>
    <name type="common">Southeast Asian liver fluke</name>
    <dbReference type="NCBI Taxonomy" id="6198"/>
    <lineage>
        <taxon>Eukaryota</taxon>
        <taxon>Metazoa</taxon>
        <taxon>Spiralia</taxon>
        <taxon>Lophotrochozoa</taxon>
        <taxon>Platyhelminthes</taxon>
        <taxon>Trematoda</taxon>
        <taxon>Digenea</taxon>
        <taxon>Opisthorchiida</taxon>
        <taxon>Opisthorchiata</taxon>
        <taxon>Opisthorchiidae</taxon>
        <taxon>Opisthorchis</taxon>
    </lineage>
</organism>
<dbReference type="RefSeq" id="XP_009168709.1">
    <property type="nucleotide sequence ID" value="XM_009170445.1"/>
</dbReference>
<evidence type="ECO:0000313" key="2">
    <source>
        <dbReference type="EMBL" id="KER27551.1"/>
    </source>
</evidence>
<dbReference type="Proteomes" id="UP000054324">
    <property type="component" value="Unassembled WGS sequence"/>
</dbReference>
<evidence type="ECO:0000313" key="3">
    <source>
        <dbReference type="Proteomes" id="UP000054324"/>
    </source>
</evidence>
<dbReference type="CTD" id="20319620"/>
<feature type="region of interest" description="Disordered" evidence="1">
    <location>
        <begin position="90"/>
        <end position="114"/>
    </location>
</feature>
<dbReference type="KEGG" id="ovi:T265_05438"/>
<protein>
    <submittedName>
        <fullName evidence="2">Uncharacterized protein</fullName>
    </submittedName>
</protein>
<gene>
    <name evidence="2" type="ORF">T265_05438</name>
</gene>
<sequence length="143" mass="15318">MLSVWPAPYAPVAFAMDGSFRHSVPPGTASRPMTEHKEDSEIFVASSPSSVVVETTTESRASFSEGFRDAVLCRQYACTDSCARFSMALSSPVESSTSSSSSKYSSTSSSSSVFEQTACLDRCSFKSASALTKLDKSAEYNEI</sequence>
<keyword evidence="3" id="KW-1185">Reference proteome</keyword>
<evidence type="ECO:0000256" key="1">
    <source>
        <dbReference type="SAM" id="MobiDB-lite"/>
    </source>
</evidence>
<name>A0A074ZKI4_OPIVI</name>
<dbReference type="AlphaFoldDB" id="A0A074ZKI4"/>
<proteinExistence type="predicted"/>
<feature type="compositionally biased region" description="Low complexity" evidence="1">
    <location>
        <begin position="90"/>
        <end position="112"/>
    </location>
</feature>
<dbReference type="EMBL" id="KL596720">
    <property type="protein sequence ID" value="KER27551.1"/>
    <property type="molecule type" value="Genomic_DNA"/>
</dbReference>
<dbReference type="GeneID" id="20319620"/>
<accession>A0A074ZKI4</accession>
<reference evidence="2 3" key="1">
    <citation type="submission" date="2013-11" db="EMBL/GenBank/DDBJ databases">
        <title>Opisthorchis viverrini - life in the bile duct.</title>
        <authorList>
            <person name="Young N.D."/>
            <person name="Nagarajan N."/>
            <person name="Lin S.J."/>
            <person name="Korhonen P.K."/>
            <person name="Jex A.R."/>
            <person name="Hall R.S."/>
            <person name="Safavi-Hemami H."/>
            <person name="Kaewkong W."/>
            <person name="Bertrand D."/>
            <person name="Gao S."/>
            <person name="Seet Q."/>
            <person name="Wongkham S."/>
            <person name="Teh B.T."/>
            <person name="Wongkham C."/>
            <person name="Intapan P.M."/>
            <person name="Maleewong W."/>
            <person name="Yang X."/>
            <person name="Hu M."/>
            <person name="Wang Z."/>
            <person name="Hofmann A."/>
            <person name="Sternberg P.W."/>
            <person name="Tan P."/>
            <person name="Wang J."/>
            <person name="Gasser R.B."/>
        </authorList>
    </citation>
    <scope>NUCLEOTIDE SEQUENCE [LARGE SCALE GENOMIC DNA]</scope>
</reference>